<dbReference type="RefSeq" id="WP_184731818.1">
    <property type="nucleotide sequence ID" value="NZ_JACHIW010000002.1"/>
</dbReference>
<sequence>MTPLLINVANNPVRIAPGLTLDSGLYDAAAAGVAEHPGGRRMRCRGP</sequence>
<accession>A0A840QG40</accession>
<proteinExistence type="predicted"/>
<evidence type="ECO:0000313" key="1">
    <source>
        <dbReference type="EMBL" id="MBB5159426.1"/>
    </source>
</evidence>
<name>A0A840QG40_9PSEU</name>
<reference evidence="1 2" key="1">
    <citation type="submission" date="2020-08" db="EMBL/GenBank/DDBJ databases">
        <title>Sequencing the genomes of 1000 actinobacteria strains.</title>
        <authorList>
            <person name="Klenk H.-P."/>
        </authorList>
    </citation>
    <scope>NUCLEOTIDE SEQUENCE [LARGE SCALE GENOMIC DNA]</scope>
    <source>
        <strain evidence="1 2">DSM 45584</strain>
    </source>
</reference>
<gene>
    <name evidence="1" type="ORF">BJ970_007025</name>
</gene>
<keyword evidence="2" id="KW-1185">Reference proteome</keyword>
<organism evidence="1 2">
    <name type="scientific">Saccharopolyspora phatthalungensis</name>
    <dbReference type="NCBI Taxonomy" id="664693"/>
    <lineage>
        <taxon>Bacteria</taxon>
        <taxon>Bacillati</taxon>
        <taxon>Actinomycetota</taxon>
        <taxon>Actinomycetes</taxon>
        <taxon>Pseudonocardiales</taxon>
        <taxon>Pseudonocardiaceae</taxon>
        <taxon>Saccharopolyspora</taxon>
    </lineage>
</organism>
<dbReference type="AlphaFoldDB" id="A0A840QG40"/>
<dbReference type="EMBL" id="JACHIW010000002">
    <property type="protein sequence ID" value="MBB5159426.1"/>
    <property type="molecule type" value="Genomic_DNA"/>
</dbReference>
<comment type="caution">
    <text evidence="1">The sequence shown here is derived from an EMBL/GenBank/DDBJ whole genome shotgun (WGS) entry which is preliminary data.</text>
</comment>
<protein>
    <submittedName>
        <fullName evidence="1">Uncharacterized protein</fullName>
    </submittedName>
</protein>
<evidence type="ECO:0000313" key="2">
    <source>
        <dbReference type="Proteomes" id="UP000584374"/>
    </source>
</evidence>
<dbReference type="Proteomes" id="UP000584374">
    <property type="component" value="Unassembled WGS sequence"/>
</dbReference>